<dbReference type="PROSITE" id="PS50007">
    <property type="entry name" value="PIPLC_X_DOMAIN"/>
    <property type="match status" value="1"/>
</dbReference>
<evidence type="ECO:0000313" key="5">
    <source>
        <dbReference type="Proteomes" id="UP000290189"/>
    </source>
</evidence>
<accession>A0A3P3YJU3</accession>
<dbReference type="SUPFAM" id="SSF51695">
    <property type="entry name" value="PLC-like phosphodiesterases"/>
    <property type="match status" value="1"/>
</dbReference>
<geneLocation type="mitochondrion" evidence="4"/>
<dbReference type="Gene3D" id="3.20.20.190">
    <property type="entry name" value="Phosphatidylinositol (PI) phosphodiesterase"/>
    <property type="match status" value="1"/>
</dbReference>
<dbReference type="SMART" id="SM00148">
    <property type="entry name" value="PLCXc"/>
    <property type="match status" value="1"/>
</dbReference>
<protein>
    <recommendedName>
        <fullName evidence="3">Phosphatidylinositol-specific phospholipase C X domain-containing protein</fullName>
    </recommendedName>
</protein>
<organism evidence="4 5">
    <name type="scientific">Plasmodiophora brassicae</name>
    <name type="common">Clubroot disease agent</name>
    <dbReference type="NCBI Taxonomy" id="37360"/>
    <lineage>
        <taxon>Eukaryota</taxon>
        <taxon>Sar</taxon>
        <taxon>Rhizaria</taxon>
        <taxon>Endomyxa</taxon>
        <taxon>Phytomyxea</taxon>
        <taxon>Plasmodiophorida</taxon>
        <taxon>Plasmodiophoridae</taxon>
        <taxon>Plasmodiophora</taxon>
    </lineage>
</organism>
<feature type="transmembrane region" description="Helical" evidence="2">
    <location>
        <begin position="41"/>
        <end position="63"/>
    </location>
</feature>
<evidence type="ECO:0000256" key="1">
    <source>
        <dbReference type="SAM" id="MobiDB-lite"/>
    </source>
</evidence>
<dbReference type="EMBL" id="OVEO01000014">
    <property type="protein sequence ID" value="SPR00462.1"/>
    <property type="molecule type" value="Genomic_DNA"/>
</dbReference>
<name>A0A3P3YJU3_PLABS</name>
<dbReference type="GO" id="GO:0006629">
    <property type="term" value="P:lipid metabolic process"/>
    <property type="evidence" value="ECO:0007669"/>
    <property type="project" value="InterPro"/>
</dbReference>
<dbReference type="GO" id="GO:0008081">
    <property type="term" value="F:phosphoric diester hydrolase activity"/>
    <property type="evidence" value="ECO:0007669"/>
    <property type="project" value="InterPro"/>
</dbReference>
<dbReference type="PANTHER" id="PTHR13593:SF113">
    <property type="entry name" value="SI:DKEY-266F7.9"/>
    <property type="match status" value="1"/>
</dbReference>
<dbReference type="InterPro" id="IPR000909">
    <property type="entry name" value="PLipase_C_PInositol-sp_X_dom"/>
</dbReference>
<dbReference type="AlphaFoldDB" id="A0A3P3YJU3"/>
<dbReference type="PANTHER" id="PTHR13593">
    <property type="match status" value="1"/>
</dbReference>
<dbReference type="Proteomes" id="UP000290189">
    <property type="component" value="Unassembled WGS sequence"/>
</dbReference>
<keyword evidence="2" id="KW-0812">Transmembrane</keyword>
<reference evidence="4 5" key="1">
    <citation type="submission" date="2018-03" db="EMBL/GenBank/DDBJ databases">
        <authorList>
            <person name="Fogelqvist J."/>
        </authorList>
    </citation>
    <scope>NUCLEOTIDE SEQUENCE [LARGE SCALE GENOMIC DNA]</scope>
</reference>
<gene>
    <name evidence="4" type="ORF">PLBR_LOCUS7677</name>
</gene>
<dbReference type="InterPro" id="IPR017946">
    <property type="entry name" value="PLC-like_Pdiesterase_TIM-brl"/>
</dbReference>
<feature type="region of interest" description="Disordered" evidence="1">
    <location>
        <begin position="209"/>
        <end position="229"/>
    </location>
</feature>
<evidence type="ECO:0000313" key="4">
    <source>
        <dbReference type="EMBL" id="SPR00462.1"/>
    </source>
</evidence>
<sequence>MPPQPFGHRARRMPAGSRERPVGTGLARASRRHGRRHGNLVVRRTIMFQVVIGALAVAVGVAAHNACLNCHDANLAVQQALMVGDSHRERFTAACRSCYDRHTLCVEQSPSCSHVVGCEPCGRAFMLCSGLRSHPSSPKRSWEGSTAQPNFHWRPVPVPWPMMASSITSIGVGSFVVVSGYAAAPVLMRLDRDGLILVGPIPEVPKPSGVSLDDGLGSDHPPVELSSSSSSSSSLIIVLTDNVEGILYESISSSNGTWWSLPQALPSSMPPADVQHSIAIRQETLVVIAYVEKQSGQVVVAVRNDAGMWMPVAKFPEPAGAAPAIEVAFSTVHIVYPRASDMSIVHAQLQVRDWTLADPKVLPFKTKAPVALSLLASRIVAIMHSPWSSELQFAAFSLASGTWSAPASTSAVIDAFTLPVLVNDGIRGRALALFLHHSKLHVLAGDNLDIAPSSWMHDMRAYVANVPMVDLTIPGSHDAGSFAITDESPVAPDGIPYMESISRLPLVGHLAKQVAARWSIAQGRTILEQLRSGIRYLDLRVTVGSHAVPPVARDDSDPLVKDLFIMHELIGGRIVDAIAQIAQFLDENPHEVVLVDFVRVLDVDRARLQALYDHLEQTFSHRLAPVVIPAQRVTLQSLWQTRRQIIVFRDCNETWPLMLERPWLWPRNVVLDSPWADVPTIGGLRPRLDEFVERRNATKWFVLQGICTEDSGVIERGLFQSPKTLRESASIVTPSVLDWMHSWPPLNIIMVDWAEDSALVSRYRARRGTASPKRASVISADPCFRASLVSRRHYPNWPGVLKPTPEMSNLNVMTNAQHVEDQIAAHDNVVSEHADDGSTPWTASGGAVSPPMPATLADYVDQDCIPGTNVPDPHVPFTQVLAAIYVWVTRRT</sequence>
<feature type="domain" description="Phosphatidylinositol-specific phospholipase C X" evidence="3">
    <location>
        <begin position="457"/>
        <end position="650"/>
    </location>
</feature>
<dbReference type="InterPro" id="IPR051057">
    <property type="entry name" value="PI-PLC_domain"/>
</dbReference>
<keyword evidence="4" id="KW-0496">Mitochondrion</keyword>
<proteinExistence type="predicted"/>
<keyword evidence="2" id="KW-1133">Transmembrane helix</keyword>
<evidence type="ECO:0000259" key="3">
    <source>
        <dbReference type="SMART" id="SM00148"/>
    </source>
</evidence>
<evidence type="ECO:0000256" key="2">
    <source>
        <dbReference type="SAM" id="Phobius"/>
    </source>
</evidence>
<feature type="region of interest" description="Disordered" evidence="1">
    <location>
        <begin position="1"/>
        <end position="34"/>
    </location>
</feature>
<keyword evidence="2" id="KW-0472">Membrane</keyword>